<dbReference type="PANTHER" id="PTHR34793">
    <property type="entry name" value="PROTEIN THYLAKOID FORMATION 1, CHLOROPLASTIC"/>
    <property type="match status" value="1"/>
</dbReference>
<evidence type="ECO:0000313" key="4">
    <source>
        <dbReference type="Proteomes" id="UP001328733"/>
    </source>
</evidence>
<evidence type="ECO:0000256" key="1">
    <source>
        <dbReference type="ARBA" id="ARBA00023054"/>
    </source>
</evidence>
<organism evidence="3 4">
    <name type="scientific">Pannus brasiliensis CCIBt3594</name>
    <dbReference type="NCBI Taxonomy" id="1427578"/>
    <lineage>
        <taxon>Bacteria</taxon>
        <taxon>Bacillati</taxon>
        <taxon>Cyanobacteriota</taxon>
        <taxon>Cyanophyceae</taxon>
        <taxon>Oscillatoriophycideae</taxon>
        <taxon>Chroococcales</taxon>
        <taxon>Microcystaceae</taxon>
        <taxon>Pannus</taxon>
    </lineage>
</organism>
<protein>
    <recommendedName>
        <fullName evidence="2">Protein Thf1</fullName>
    </recommendedName>
</protein>
<dbReference type="NCBIfam" id="TIGR03060">
    <property type="entry name" value="PS_II_psb29"/>
    <property type="match status" value="1"/>
</dbReference>
<sequence length="225" mass="26138">MDKVRTVSDSKRDFYTRHTRPINSVYRRVVEELLVEMHLLSVNVDFRYDPIYALGVVTSFEKFMEGYRPESDKPNVFDALCRAVGGDPETYRRDAESVLSPAKENSIDSLLEQLQNPPADRNALVNTLLTVANEPKFKYSRLFAIGLYTILAEAQPEIIKEKEKREQVFTRFSEVLHLPAEKLQKDLDVYRGNLDKMDQLLKVIEDALEAERKKRQQKEQEKQAI</sequence>
<proteinExistence type="inferred from homology"/>
<evidence type="ECO:0000256" key="2">
    <source>
        <dbReference type="HAMAP-Rule" id="MF_01843"/>
    </source>
</evidence>
<dbReference type="Pfam" id="PF11264">
    <property type="entry name" value="ThylakoidFormat"/>
    <property type="match status" value="1"/>
</dbReference>
<gene>
    <name evidence="3" type="primary">psb29</name>
    <name evidence="2" type="synonym">thf1</name>
    <name evidence="3" type="ORF">V0288_08255</name>
</gene>
<dbReference type="HAMAP" id="MF_01843">
    <property type="entry name" value="Thf1"/>
    <property type="match status" value="1"/>
</dbReference>
<name>A0AAW9QT01_9CHRO</name>
<accession>A0AAW9QT01</accession>
<dbReference type="InterPro" id="IPR017499">
    <property type="entry name" value="Thf1"/>
</dbReference>
<dbReference type="AlphaFoldDB" id="A0AAW9QT01"/>
<dbReference type="GO" id="GO:0010207">
    <property type="term" value="P:photosystem II assembly"/>
    <property type="evidence" value="ECO:0007669"/>
    <property type="project" value="InterPro"/>
</dbReference>
<reference evidence="3 4" key="1">
    <citation type="submission" date="2024-01" db="EMBL/GenBank/DDBJ databases">
        <title>Genomic insights into the taxonomy and metabolism of the cyanobacterium Pannus brasiliensis CCIBt3594.</title>
        <authorList>
            <person name="Machado M."/>
            <person name="Botero N.B."/>
            <person name="Andreote A.P.D."/>
            <person name="Feitosa A.M.T."/>
            <person name="Popin R."/>
            <person name="Sivonen K."/>
            <person name="Fiore M.F."/>
        </authorList>
    </citation>
    <scope>NUCLEOTIDE SEQUENCE [LARGE SCALE GENOMIC DNA]</scope>
    <source>
        <strain evidence="3 4">CCIBt3594</strain>
    </source>
</reference>
<dbReference type="PANTHER" id="PTHR34793:SF1">
    <property type="entry name" value="PROTEIN THYLAKOID FORMATION 1, CHLOROPLASTIC"/>
    <property type="match status" value="1"/>
</dbReference>
<comment type="function">
    <text evidence="2">May be involved in photosynthetic membrane biogenesis.</text>
</comment>
<feature type="coiled-coil region" evidence="2">
    <location>
        <begin position="180"/>
        <end position="224"/>
    </location>
</feature>
<comment type="caution">
    <text evidence="3">The sequence shown here is derived from an EMBL/GenBank/DDBJ whole genome shotgun (WGS) entry which is preliminary data.</text>
</comment>
<dbReference type="EMBL" id="JBAFSM010000012">
    <property type="protein sequence ID" value="MEG3437107.1"/>
    <property type="molecule type" value="Genomic_DNA"/>
</dbReference>
<dbReference type="Proteomes" id="UP001328733">
    <property type="component" value="Unassembled WGS sequence"/>
</dbReference>
<dbReference type="GO" id="GO:0030096">
    <property type="term" value="C:plasma membrane-derived thylakoid photosystem II"/>
    <property type="evidence" value="ECO:0007669"/>
    <property type="project" value="TreeGrafter"/>
</dbReference>
<dbReference type="RefSeq" id="WP_332864587.1">
    <property type="nucleotide sequence ID" value="NZ_JBAFSM010000012.1"/>
</dbReference>
<comment type="similarity">
    <text evidence="2">Belongs to the THF1 family.</text>
</comment>
<evidence type="ECO:0000313" key="3">
    <source>
        <dbReference type="EMBL" id="MEG3437107.1"/>
    </source>
</evidence>
<keyword evidence="1 2" id="KW-0175">Coiled coil</keyword>
<keyword evidence="4" id="KW-1185">Reference proteome</keyword>